<dbReference type="EMBL" id="CP126212">
    <property type="protein sequence ID" value="WIA14001.1"/>
    <property type="molecule type" value="Genomic_DNA"/>
</dbReference>
<protein>
    <recommendedName>
        <fullName evidence="4">Guanylate-binding protein N-terminal domain-containing protein</fullName>
    </recommendedName>
</protein>
<evidence type="ECO:0000313" key="3">
    <source>
        <dbReference type="Proteomes" id="UP001244341"/>
    </source>
</evidence>
<accession>A0ABY8U0J8</accession>
<organism evidence="2 3">
    <name type="scientific">Tetradesmus obliquus</name>
    <name type="common">Green alga</name>
    <name type="synonym">Acutodesmus obliquus</name>
    <dbReference type="NCBI Taxonomy" id="3088"/>
    <lineage>
        <taxon>Eukaryota</taxon>
        <taxon>Viridiplantae</taxon>
        <taxon>Chlorophyta</taxon>
        <taxon>core chlorophytes</taxon>
        <taxon>Chlorophyceae</taxon>
        <taxon>CS clade</taxon>
        <taxon>Sphaeropleales</taxon>
        <taxon>Scenedesmaceae</taxon>
        <taxon>Tetradesmus</taxon>
    </lineage>
</organism>
<feature type="coiled-coil region" evidence="1">
    <location>
        <begin position="173"/>
        <end position="207"/>
    </location>
</feature>
<keyword evidence="3" id="KW-1185">Reference proteome</keyword>
<keyword evidence="1" id="KW-0175">Coiled coil</keyword>
<sequence length="298" mass="31635">MMPSIKLKLSMRPITTPVNLLLCGASSCGKSSFIRAFVDMLQISDASAATATEEPGNKDDEAPEESCRVPPFMTLTVSGTGAAADPHAVLLAGSDEFAAAVGPISVPEAGREVQYRLQVYGLLDHAWDSYTAFCSAYEGAGGCSIAALVSAASAAATQAVMPSCTALAKGAKQLQLQLQLQQERQMATELRDELLAVRRELEAEKSKACALQAQLKSAEADADVAWGGTEYYAAAFEREQKLLDELWKAVTTYFTRVGRFGIISSHLGSTSKELQARLPKLAGASKAAAPRRVTDLLV</sequence>
<name>A0ABY8U0J8_TETOB</name>
<dbReference type="Proteomes" id="UP001244341">
    <property type="component" value="Chromosome 5b"/>
</dbReference>
<evidence type="ECO:0000313" key="2">
    <source>
        <dbReference type="EMBL" id="WIA14001.1"/>
    </source>
</evidence>
<evidence type="ECO:0000256" key="1">
    <source>
        <dbReference type="SAM" id="Coils"/>
    </source>
</evidence>
<gene>
    <name evidence="2" type="ORF">OEZ85_002562</name>
</gene>
<dbReference type="PROSITE" id="PS51257">
    <property type="entry name" value="PROKAR_LIPOPROTEIN"/>
    <property type="match status" value="1"/>
</dbReference>
<evidence type="ECO:0008006" key="4">
    <source>
        <dbReference type="Google" id="ProtNLM"/>
    </source>
</evidence>
<reference evidence="2 3" key="1">
    <citation type="submission" date="2023-05" db="EMBL/GenBank/DDBJ databases">
        <title>A 100% complete, gapless, phased diploid assembly of the Scenedesmus obliquus UTEX 3031 genome.</title>
        <authorList>
            <person name="Biondi T.C."/>
            <person name="Hanschen E.R."/>
            <person name="Kwon T."/>
            <person name="Eng W."/>
            <person name="Kruse C.P.S."/>
            <person name="Koehler S.I."/>
            <person name="Kunde Y."/>
            <person name="Gleasner C.D."/>
            <person name="You Mak K.T."/>
            <person name="Polle J."/>
            <person name="Hovde B.T."/>
            <person name="Starkenburg S.R."/>
        </authorList>
    </citation>
    <scope>NUCLEOTIDE SEQUENCE [LARGE SCALE GENOMIC DNA]</scope>
    <source>
        <strain evidence="2 3">DOE0152z</strain>
    </source>
</reference>
<proteinExistence type="predicted"/>